<protein>
    <recommendedName>
        <fullName evidence="4">Lipocalin-like domain-containing protein</fullName>
    </recommendedName>
</protein>
<feature type="chain" id="PRO_5009918418" description="Lipocalin-like domain-containing protein" evidence="1">
    <location>
        <begin position="26"/>
        <end position="145"/>
    </location>
</feature>
<dbReference type="Proteomes" id="UP000184231">
    <property type="component" value="Unassembled WGS sequence"/>
</dbReference>
<dbReference type="EMBL" id="FQYX01000017">
    <property type="protein sequence ID" value="SHJ33319.1"/>
    <property type="molecule type" value="Genomic_DNA"/>
</dbReference>
<evidence type="ECO:0000256" key="1">
    <source>
        <dbReference type="SAM" id="SignalP"/>
    </source>
</evidence>
<feature type="signal peptide" evidence="1">
    <location>
        <begin position="1"/>
        <end position="25"/>
    </location>
</feature>
<accession>A0A1M6IFV5</accession>
<keyword evidence="1" id="KW-0732">Signal</keyword>
<evidence type="ECO:0000313" key="2">
    <source>
        <dbReference type="EMBL" id="SHJ33319.1"/>
    </source>
</evidence>
<keyword evidence="3" id="KW-1185">Reference proteome</keyword>
<organism evidence="2 3">
    <name type="scientific">Arenibacter nanhaiticus</name>
    <dbReference type="NCBI Taxonomy" id="558155"/>
    <lineage>
        <taxon>Bacteria</taxon>
        <taxon>Pseudomonadati</taxon>
        <taxon>Bacteroidota</taxon>
        <taxon>Flavobacteriia</taxon>
        <taxon>Flavobacteriales</taxon>
        <taxon>Flavobacteriaceae</taxon>
        <taxon>Arenibacter</taxon>
    </lineage>
</organism>
<dbReference type="AlphaFoldDB" id="A0A1M6IFV5"/>
<evidence type="ECO:0000313" key="3">
    <source>
        <dbReference type="Proteomes" id="UP000184231"/>
    </source>
</evidence>
<sequence>MKLKNTITALVCVLLLVSCLESKTAKDTSLKTQREQMIGDWRFSSESFQRIHPKDEVVTAFTLHDDATATVVFGNKNTSREEKGSWSWQYKKELGNQNFGLSSNTDVLVKVQKSKDKVFVIGFKLEMEDQELRLSTGRAHRYVKQ</sequence>
<name>A0A1M6IFV5_9FLAO</name>
<reference evidence="2 3" key="1">
    <citation type="submission" date="2016-11" db="EMBL/GenBank/DDBJ databases">
        <authorList>
            <person name="Jaros S."/>
            <person name="Januszkiewicz K."/>
            <person name="Wedrychowicz H."/>
        </authorList>
    </citation>
    <scope>NUCLEOTIDE SEQUENCE [LARGE SCALE GENOMIC DNA]</scope>
    <source>
        <strain evidence="2 3">CGMCC 1.8863</strain>
    </source>
</reference>
<dbReference type="RefSeq" id="WP_072764868.1">
    <property type="nucleotide sequence ID" value="NZ_FQYX01000017.1"/>
</dbReference>
<evidence type="ECO:0008006" key="4">
    <source>
        <dbReference type="Google" id="ProtNLM"/>
    </source>
</evidence>
<gene>
    <name evidence="2" type="ORF">SAMN04487911_11783</name>
</gene>
<proteinExistence type="predicted"/>
<dbReference type="PROSITE" id="PS51257">
    <property type="entry name" value="PROKAR_LIPOPROTEIN"/>
    <property type="match status" value="1"/>
</dbReference>